<keyword evidence="1" id="KW-0472">Membrane</keyword>
<proteinExistence type="predicted"/>
<evidence type="ECO:0000313" key="2">
    <source>
        <dbReference type="EMBL" id="TDN50409.1"/>
    </source>
</evidence>
<gene>
    <name evidence="2" type="ORF">C7389_109103</name>
</gene>
<dbReference type="AlphaFoldDB" id="A0A4R6E0A8"/>
<protein>
    <submittedName>
        <fullName evidence="2">Uncharacterized protein</fullName>
    </submittedName>
</protein>
<keyword evidence="3" id="KW-1185">Reference proteome</keyword>
<feature type="transmembrane region" description="Helical" evidence="1">
    <location>
        <begin position="52"/>
        <end position="74"/>
    </location>
</feature>
<reference evidence="2 3" key="1">
    <citation type="submission" date="2019-03" db="EMBL/GenBank/DDBJ databases">
        <title>Genomic Encyclopedia of Type Strains, Phase IV (KMG-IV): sequencing the most valuable type-strain genomes for metagenomic binning, comparative biology and taxonomic classification.</title>
        <authorList>
            <person name="Goeker M."/>
        </authorList>
    </citation>
    <scope>NUCLEOTIDE SEQUENCE [LARGE SCALE GENOMIC DNA]</scope>
    <source>
        <strain evidence="2 3">DSM 12121</strain>
    </source>
</reference>
<name>A0A4R6E0A8_9RHOO</name>
<dbReference type="Proteomes" id="UP000295129">
    <property type="component" value="Unassembled WGS sequence"/>
</dbReference>
<organism evidence="2 3">
    <name type="scientific">Azoarcus indigens</name>
    <dbReference type="NCBI Taxonomy" id="29545"/>
    <lineage>
        <taxon>Bacteria</taxon>
        <taxon>Pseudomonadati</taxon>
        <taxon>Pseudomonadota</taxon>
        <taxon>Betaproteobacteria</taxon>
        <taxon>Rhodocyclales</taxon>
        <taxon>Zoogloeaceae</taxon>
        <taxon>Azoarcus</taxon>
    </lineage>
</organism>
<evidence type="ECO:0000256" key="1">
    <source>
        <dbReference type="SAM" id="Phobius"/>
    </source>
</evidence>
<sequence>MDQEPIEQVNLRWRYRRRIAFQSLYAVFALTAAVLTLAVSDRAGRLADFEGFLVTVVCGLLTLTGAYMGVATWYDVKGRQ</sequence>
<evidence type="ECO:0000313" key="3">
    <source>
        <dbReference type="Proteomes" id="UP000295129"/>
    </source>
</evidence>
<keyword evidence="1" id="KW-1133">Transmembrane helix</keyword>
<accession>A0A4R6E0A8</accession>
<keyword evidence="1" id="KW-0812">Transmembrane</keyword>
<feature type="transmembrane region" description="Helical" evidence="1">
    <location>
        <begin position="20"/>
        <end position="40"/>
    </location>
</feature>
<comment type="caution">
    <text evidence="2">The sequence shown here is derived from an EMBL/GenBank/DDBJ whole genome shotgun (WGS) entry which is preliminary data.</text>
</comment>
<dbReference type="RefSeq" id="WP_133591640.1">
    <property type="nucleotide sequence ID" value="NZ_SNVV01000009.1"/>
</dbReference>
<dbReference type="EMBL" id="SNVV01000009">
    <property type="protein sequence ID" value="TDN50409.1"/>
    <property type="molecule type" value="Genomic_DNA"/>
</dbReference>